<evidence type="ECO:0000313" key="3">
    <source>
        <dbReference type="Proteomes" id="UP001283361"/>
    </source>
</evidence>
<keyword evidence="3" id="KW-1185">Reference proteome</keyword>
<dbReference type="Proteomes" id="UP001283361">
    <property type="component" value="Unassembled WGS sequence"/>
</dbReference>
<accession>A0AAE1A2B1</accession>
<protein>
    <submittedName>
        <fullName evidence="2">Uncharacterized protein</fullName>
    </submittedName>
</protein>
<gene>
    <name evidence="2" type="ORF">RRG08_052583</name>
</gene>
<comment type="caution">
    <text evidence="2">The sequence shown here is derived from an EMBL/GenBank/DDBJ whole genome shotgun (WGS) entry which is preliminary data.</text>
</comment>
<sequence>MFALPARPGECKPRNSGENPAGRENAKIKGWDLVEELVLRYRYRQLLTVDLSYSQIIYWRSPVTGFNCLSSVLGNLLGAARCTAGVPQVSPGACPTGEICAGYNGGDIVLLGSNSFSQLAPLVKYVQVTMAEISFYLETTDSPSWPHC</sequence>
<evidence type="ECO:0000313" key="2">
    <source>
        <dbReference type="EMBL" id="KAK3779361.1"/>
    </source>
</evidence>
<dbReference type="EMBL" id="JAWDGP010002843">
    <property type="protein sequence ID" value="KAK3779361.1"/>
    <property type="molecule type" value="Genomic_DNA"/>
</dbReference>
<dbReference type="AlphaFoldDB" id="A0AAE1A2B1"/>
<organism evidence="2 3">
    <name type="scientific">Elysia crispata</name>
    <name type="common">lettuce slug</name>
    <dbReference type="NCBI Taxonomy" id="231223"/>
    <lineage>
        <taxon>Eukaryota</taxon>
        <taxon>Metazoa</taxon>
        <taxon>Spiralia</taxon>
        <taxon>Lophotrochozoa</taxon>
        <taxon>Mollusca</taxon>
        <taxon>Gastropoda</taxon>
        <taxon>Heterobranchia</taxon>
        <taxon>Euthyneura</taxon>
        <taxon>Panpulmonata</taxon>
        <taxon>Sacoglossa</taxon>
        <taxon>Placobranchoidea</taxon>
        <taxon>Plakobranchidae</taxon>
        <taxon>Elysia</taxon>
    </lineage>
</organism>
<feature type="region of interest" description="Disordered" evidence="1">
    <location>
        <begin position="1"/>
        <end position="23"/>
    </location>
</feature>
<reference evidence="2" key="1">
    <citation type="journal article" date="2023" name="G3 (Bethesda)">
        <title>A reference genome for the long-term kleptoplast-retaining sea slug Elysia crispata morphotype clarki.</title>
        <authorList>
            <person name="Eastman K.E."/>
            <person name="Pendleton A.L."/>
            <person name="Shaikh M.A."/>
            <person name="Suttiyut T."/>
            <person name="Ogas R."/>
            <person name="Tomko P."/>
            <person name="Gavelis G."/>
            <person name="Widhalm J.R."/>
            <person name="Wisecaver J.H."/>
        </authorList>
    </citation>
    <scope>NUCLEOTIDE SEQUENCE</scope>
    <source>
        <strain evidence="2">ECLA1</strain>
    </source>
</reference>
<name>A0AAE1A2B1_9GAST</name>
<evidence type="ECO:0000256" key="1">
    <source>
        <dbReference type="SAM" id="MobiDB-lite"/>
    </source>
</evidence>
<proteinExistence type="predicted"/>